<evidence type="ECO:0000313" key="4">
    <source>
        <dbReference type="Proteomes" id="UP000253426"/>
    </source>
</evidence>
<feature type="transmembrane region" description="Helical" evidence="1">
    <location>
        <begin position="172"/>
        <end position="190"/>
    </location>
</feature>
<keyword evidence="1" id="KW-0812">Transmembrane</keyword>
<dbReference type="InterPro" id="IPR013099">
    <property type="entry name" value="K_chnl_dom"/>
</dbReference>
<evidence type="ECO:0000259" key="2">
    <source>
        <dbReference type="Pfam" id="PF07885"/>
    </source>
</evidence>
<evidence type="ECO:0000313" key="3">
    <source>
        <dbReference type="EMBL" id="RBP39746.1"/>
    </source>
</evidence>
<dbReference type="OrthoDB" id="9813518at2"/>
<feature type="transmembrane region" description="Helical" evidence="1">
    <location>
        <begin position="93"/>
        <end position="115"/>
    </location>
</feature>
<dbReference type="AlphaFoldDB" id="A0A366HBQ8"/>
<organism evidence="3 4">
    <name type="scientific">Roseimicrobium gellanilyticum</name>
    <dbReference type="NCBI Taxonomy" id="748857"/>
    <lineage>
        <taxon>Bacteria</taxon>
        <taxon>Pseudomonadati</taxon>
        <taxon>Verrucomicrobiota</taxon>
        <taxon>Verrucomicrobiia</taxon>
        <taxon>Verrucomicrobiales</taxon>
        <taxon>Verrucomicrobiaceae</taxon>
        <taxon>Roseimicrobium</taxon>
    </lineage>
</organism>
<feature type="transmembrane region" description="Helical" evidence="1">
    <location>
        <begin position="202"/>
        <end position="222"/>
    </location>
</feature>
<gene>
    <name evidence="3" type="ORF">DES53_109173</name>
</gene>
<feature type="transmembrane region" description="Helical" evidence="1">
    <location>
        <begin position="127"/>
        <end position="152"/>
    </location>
</feature>
<dbReference type="Pfam" id="PF07885">
    <property type="entry name" value="Ion_trans_2"/>
    <property type="match status" value="1"/>
</dbReference>
<feature type="transmembrane region" description="Helical" evidence="1">
    <location>
        <begin position="20"/>
        <end position="36"/>
    </location>
</feature>
<name>A0A366HBQ8_9BACT</name>
<dbReference type="SUPFAM" id="SSF81324">
    <property type="entry name" value="Voltage-gated potassium channels"/>
    <property type="match status" value="1"/>
</dbReference>
<dbReference type="Proteomes" id="UP000253426">
    <property type="component" value="Unassembled WGS sequence"/>
</dbReference>
<keyword evidence="4" id="KW-1185">Reference proteome</keyword>
<reference evidence="3 4" key="1">
    <citation type="submission" date="2018-06" db="EMBL/GenBank/DDBJ databases">
        <title>Genomic Encyclopedia of Type Strains, Phase IV (KMG-IV): sequencing the most valuable type-strain genomes for metagenomic binning, comparative biology and taxonomic classification.</title>
        <authorList>
            <person name="Goeker M."/>
        </authorList>
    </citation>
    <scope>NUCLEOTIDE SEQUENCE [LARGE SCALE GENOMIC DNA]</scope>
    <source>
        <strain evidence="3 4">DSM 25532</strain>
    </source>
</reference>
<keyword evidence="1" id="KW-1133">Transmembrane helix</keyword>
<comment type="caution">
    <text evidence="3">The sequence shown here is derived from an EMBL/GenBank/DDBJ whole genome shotgun (WGS) entry which is preliminary data.</text>
</comment>
<accession>A0A366HBQ8</accession>
<proteinExistence type="predicted"/>
<evidence type="ECO:0000256" key="1">
    <source>
        <dbReference type="SAM" id="Phobius"/>
    </source>
</evidence>
<dbReference type="RefSeq" id="WP_113960635.1">
    <property type="nucleotide sequence ID" value="NZ_QNRR01000009.1"/>
</dbReference>
<feature type="domain" description="Potassium channel" evidence="2">
    <location>
        <begin position="145"/>
        <end position="218"/>
    </location>
</feature>
<feature type="transmembrane region" description="Helical" evidence="1">
    <location>
        <begin position="69"/>
        <end position="87"/>
    </location>
</feature>
<protein>
    <submittedName>
        <fullName evidence="3">Ion channel</fullName>
    </submittedName>
</protein>
<sequence length="228" mass="25080">MGLVLSKRRMIVTLRRQPSSLLLAAQLLAVLIYPFLDNSDAGRVAYVLFCNVVLALALWVVNRNPFVNWIGWVLAIPAVICSVVGHLGKHPSFLTVGYSLEALLYFYTAVGLIFYMLGDQSVTFDELVAAGATFTLLAWSFAFAFLVCQAWVPGSFTASQNTQDPRSWLELLFLSFATLSGVGLSDIIPIRSFARSLVMLEMFCGVMYLAIVVSRLIALATIRAKQGK</sequence>
<keyword evidence="1" id="KW-0472">Membrane</keyword>
<dbReference type="EMBL" id="QNRR01000009">
    <property type="protein sequence ID" value="RBP39746.1"/>
    <property type="molecule type" value="Genomic_DNA"/>
</dbReference>
<dbReference type="Gene3D" id="1.10.287.70">
    <property type="match status" value="1"/>
</dbReference>
<feature type="transmembrane region" description="Helical" evidence="1">
    <location>
        <begin position="42"/>
        <end position="62"/>
    </location>
</feature>